<dbReference type="Pfam" id="PF08245">
    <property type="entry name" value="Mur_ligase_M"/>
    <property type="match status" value="1"/>
</dbReference>
<accession>A0A5D8QAW6</accession>
<protein>
    <recommendedName>
        <fullName evidence="1">Mur ligase central domain-containing protein</fullName>
    </recommendedName>
</protein>
<name>A0A5D8QAW6_9THEO</name>
<dbReference type="GO" id="GO:0016881">
    <property type="term" value="F:acid-amino acid ligase activity"/>
    <property type="evidence" value="ECO:0007669"/>
    <property type="project" value="InterPro"/>
</dbReference>
<dbReference type="InterPro" id="IPR036565">
    <property type="entry name" value="Mur-like_cat_sf"/>
</dbReference>
<proteinExistence type="predicted"/>
<dbReference type="Gene3D" id="3.40.1190.10">
    <property type="entry name" value="Mur-like, catalytic domain"/>
    <property type="match status" value="1"/>
</dbReference>
<evidence type="ECO:0000259" key="1">
    <source>
        <dbReference type="Pfam" id="PF08245"/>
    </source>
</evidence>
<reference evidence="2 3" key="1">
    <citation type="submission" date="2019-08" db="EMBL/GenBank/DDBJ databases">
        <title>Calorimonas adulescens gen. nov., sp. nov., an anaerobic thermophilic bacterium from Sakhalin hot spring.</title>
        <authorList>
            <person name="Khomyakova M.A."/>
            <person name="Merkel A.Y."/>
            <person name="Novikov A."/>
            <person name="Bonch-Osmolovskaya E.A."/>
            <person name="Slobodkin A.I."/>
        </authorList>
    </citation>
    <scope>NUCLEOTIDE SEQUENCE [LARGE SCALE GENOMIC DNA]</scope>
    <source>
        <strain evidence="2 3">A05MB</strain>
    </source>
</reference>
<evidence type="ECO:0000313" key="3">
    <source>
        <dbReference type="Proteomes" id="UP000322976"/>
    </source>
</evidence>
<dbReference type="RefSeq" id="WP_149545514.1">
    <property type="nucleotide sequence ID" value="NZ_VTPS01000011.1"/>
</dbReference>
<comment type="caution">
    <text evidence="2">The sequence shown here is derived from an EMBL/GenBank/DDBJ whole genome shotgun (WGS) entry which is preliminary data.</text>
</comment>
<dbReference type="SUPFAM" id="SSF53623">
    <property type="entry name" value="MurD-like peptide ligases, catalytic domain"/>
    <property type="match status" value="1"/>
</dbReference>
<keyword evidence="3" id="KW-1185">Reference proteome</keyword>
<sequence length="306" mass="34838">MAIISVVGRGGKTTIKTMIENVLDDVEVYEGVANKDCDLIVMAGMARPFKKEVIHFPHAFKMIVNADVNYRLKVPYASEVVDYGFSRKATVTASSVIQEDWSQTFTCCIQRSFNAINGSHVQPREFKVHINVPGKYNIYNTLASITVLLLLDTKDEIISDTLSKLKFVGNMEKLYDGEFSVIYNKISNPYQLFSVLESLSENEFNNLYIITDSFNCKSYGFIKKIADILREWYQIYSYTICMQNDNCTAYLKRLLQSYGIECLSDECGEAIRGILNRIGKGDMVLLLGDNNVIKKPWADFFNIEKE</sequence>
<dbReference type="EMBL" id="VTPS01000011">
    <property type="protein sequence ID" value="TZE81750.1"/>
    <property type="molecule type" value="Genomic_DNA"/>
</dbReference>
<dbReference type="AlphaFoldDB" id="A0A5D8QAW6"/>
<dbReference type="InterPro" id="IPR013221">
    <property type="entry name" value="Mur_ligase_cen"/>
</dbReference>
<dbReference type="GO" id="GO:0005524">
    <property type="term" value="F:ATP binding"/>
    <property type="evidence" value="ECO:0007669"/>
    <property type="project" value="InterPro"/>
</dbReference>
<gene>
    <name evidence="2" type="ORF">FWJ32_08455</name>
</gene>
<feature type="domain" description="Mur ligase central" evidence="1">
    <location>
        <begin position="62"/>
        <end position="147"/>
    </location>
</feature>
<dbReference type="Proteomes" id="UP000322976">
    <property type="component" value="Unassembled WGS sequence"/>
</dbReference>
<organism evidence="2 3">
    <name type="scientific">Calorimonas adulescens</name>
    <dbReference type="NCBI Taxonomy" id="2606906"/>
    <lineage>
        <taxon>Bacteria</taxon>
        <taxon>Bacillati</taxon>
        <taxon>Bacillota</taxon>
        <taxon>Clostridia</taxon>
        <taxon>Thermoanaerobacterales</taxon>
        <taxon>Thermoanaerobacteraceae</taxon>
        <taxon>Calorimonas</taxon>
    </lineage>
</organism>
<evidence type="ECO:0000313" key="2">
    <source>
        <dbReference type="EMBL" id="TZE81750.1"/>
    </source>
</evidence>